<protein>
    <submittedName>
        <fullName evidence="2">Uncharacterized protein</fullName>
    </submittedName>
</protein>
<feature type="region of interest" description="Disordered" evidence="1">
    <location>
        <begin position="747"/>
        <end position="797"/>
    </location>
</feature>
<feature type="region of interest" description="Disordered" evidence="1">
    <location>
        <begin position="182"/>
        <end position="203"/>
    </location>
</feature>
<reference evidence="2" key="1">
    <citation type="submission" date="2022-11" db="EMBL/GenBank/DDBJ databases">
        <title>Centuries of genome instability and evolution in soft-shell clam transmissible cancer (bioRxiv).</title>
        <authorList>
            <person name="Hart S.F.M."/>
            <person name="Yonemitsu M.A."/>
            <person name="Giersch R.M."/>
            <person name="Beal B.F."/>
            <person name="Arriagada G."/>
            <person name="Davis B.W."/>
            <person name="Ostrander E.A."/>
            <person name="Goff S.P."/>
            <person name="Metzger M.J."/>
        </authorList>
    </citation>
    <scope>NUCLEOTIDE SEQUENCE</scope>
    <source>
        <strain evidence="2">MELC-2E11</strain>
        <tissue evidence="2">Siphon/mantle</tissue>
    </source>
</reference>
<sequence length="977" mass="107892">MEGQTPALANASYIGNPAQRSDETCPKLTVENCNGHVHDRPVSEAVATEDARTLTPNASGTDLEGDDDINCDEFGCLNGNLSDEAELNNYSVQHAIKRKHKHFCKNGTKHSNSLGEAGKKLNGTPNVNGLNVNHSGHSRNVCNTYRHENDLIFGRTRGGTHHENDLVVVSSSTSEHSIGISGVEAERQSSARNGTNDLTGLNNGDIVQNNAPRVSLCEDNAFSGNSNISDGTVNDEGLHAPLAEPESLSDDDADVGRGILSRLRKANNDVVCYSCVNGMGNNSDTQKPCDSNGDAFSSDEEHSSDNVKDEREGSLHLNHTNQCHEDILAEGNDLESNPDGIENLNIRNNPVSDQSEIDEGNESEHSVFSEISDMNDENSVENNVEENVEEGLQENVIVEEQTEDDNDNNDDIDDIGDFIEADLPPNVERLAFFSRDSTSDEDEGCGDEVVVANDEDIVSDNETIDPTDRSEHYMGRASGLNVTCDEKDACAGSHGHLSNFLSSREGDSRGELGEAYACNISCDKSTEENDVDFDDDFFMDSVDSQDNRAIECSSCSVQGHSRNSSYGDRNSAGLKGDHLCACCDRPMEVDSERQKEMGVDVCDKCFREHNIEQKRWTENLYGNRRRSHPSSASNFLLRNGGNLLAPLNNNSDKVSNNSSSCYARFSSSDSDPYDRTLRTFSPQMRIAGWTQCSNPRTYLLQMAMCNIEMSGESEVPNIAGAVASSNFQEDESNTREKVFVKEAYSVTPPQNHRGRPLSPTIRGCSSSDEEENERMPIAVSDNSECRAGQLRRKRRARSPENDVEKVMIWKEYEAYLIQVKQIGTSACGPTAVLNVLDEVVDLIRSNLRMEAAPIPYYLFSRYNAGAVPVATLNLQRGVKPGWTIPDAWHHQMVYGVSNKGVYLTNPLEIVPVSVIQEQLTSDSVLLVRRQDVVGRFRDWCPLNEIIRQKDPRWRTMNVLDLFQNLLDAQELPIKESV</sequence>
<feature type="region of interest" description="Disordered" evidence="1">
    <location>
        <begin position="105"/>
        <end position="126"/>
    </location>
</feature>
<gene>
    <name evidence="2" type="ORF">MAR_026703</name>
</gene>
<keyword evidence="3" id="KW-1185">Reference proteome</keyword>
<feature type="region of interest" description="Disordered" evidence="1">
    <location>
        <begin position="227"/>
        <end position="251"/>
    </location>
</feature>
<dbReference type="EMBL" id="CP111019">
    <property type="protein sequence ID" value="WAR12523.1"/>
    <property type="molecule type" value="Genomic_DNA"/>
</dbReference>
<evidence type="ECO:0000313" key="2">
    <source>
        <dbReference type="EMBL" id="WAR12523.1"/>
    </source>
</evidence>
<name>A0ABY7ERE7_MYAAR</name>
<feature type="compositionally biased region" description="Basic and acidic residues" evidence="1">
    <location>
        <begin position="299"/>
        <end position="311"/>
    </location>
</feature>
<feature type="region of interest" description="Disordered" evidence="1">
    <location>
        <begin position="1"/>
        <end position="21"/>
    </location>
</feature>
<proteinExistence type="predicted"/>
<organism evidence="2 3">
    <name type="scientific">Mya arenaria</name>
    <name type="common">Soft-shell clam</name>
    <dbReference type="NCBI Taxonomy" id="6604"/>
    <lineage>
        <taxon>Eukaryota</taxon>
        <taxon>Metazoa</taxon>
        <taxon>Spiralia</taxon>
        <taxon>Lophotrochozoa</taxon>
        <taxon>Mollusca</taxon>
        <taxon>Bivalvia</taxon>
        <taxon>Autobranchia</taxon>
        <taxon>Heteroconchia</taxon>
        <taxon>Euheterodonta</taxon>
        <taxon>Imparidentia</taxon>
        <taxon>Neoheterodontei</taxon>
        <taxon>Myida</taxon>
        <taxon>Myoidea</taxon>
        <taxon>Myidae</taxon>
        <taxon>Mya</taxon>
    </lineage>
</organism>
<feature type="region of interest" description="Disordered" evidence="1">
    <location>
        <begin position="282"/>
        <end position="311"/>
    </location>
</feature>
<evidence type="ECO:0000313" key="3">
    <source>
        <dbReference type="Proteomes" id="UP001164746"/>
    </source>
</evidence>
<feature type="compositionally biased region" description="Low complexity" evidence="1">
    <location>
        <begin position="193"/>
        <end position="203"/>
    </location>
</feature>
<evidence type="ECO:0000256" key="1">
    <source>
        <dbReference type="SAM" id="MobiDB-lite"/>
    </source>
</evidence>
<accession>A0ABY7ERE7</accession>
<dbReference type="Proteomes" id="UP001164746">
    <property type="component" value="Chromosome 8"/>
</dbReference>